<keyword evidence="3" id="KW-1185">Reference proteome</keyword>
<dbReference type="PROSITE" id="PS51332">
    <property type="entry name" value="B12_BINDING"/>
    <property type="match status" value="1"/>
</dbReference>
<dbReference type="InterPro" id="IPR003759">
    <property type="entry name" value="Cbl-bd_cap"/>
</dbReference>
<gene>
    <name evidence="2" type="ORF">AB2B41_22050</name>
</gene>
<proteinExistence type="predicted"/>
<dbReference type="RefSeq" id="WP_367879988.1">
    <property type="nucleotide sequence ID" value="NZ_JBFNXX010000042.1"/>
</dbReference>
<dbReference type="SUPFAM" id="SSF52242">
    <property type="entry name" value="Cobalamin (vitamin B12)-binding domain"/>
    <property type="match status" value="1"/>
</dbReference>
<accession>A0ABV3RTK4</accession>
<evidence type="ECO:0000313" key="2">
    <source>
        <dbReference type="EMBL" id="MEW9922290.1"/>
    </source>
</evidence>
<dbReference type="Pfam" id="PF02310">
    <property type="entry name" value="B12-binding"/>
    <property type="match status" value="1"/>
</dbReference>
<dbReference type="Gene3D" id="3.40.50.280">
    <property type="entry name" value="Cobalamin-binding domain"/>
    <property type="match status" value="1"/>
</dbReference>
<dbReference type="EMBL" id="JBFNXX010000042">
    <property type="protein sequence ID" value="MEW9922290.1"/>
    <property type="molecule type" value="Genomic_DNA"/>
</dbReference>
<dbReference type="Proteomes" id="UP001556098">
    <property type="component" value="Unassembled WGS sequence"/>
</dbReference>
<dbReference type="InterPro" id="IPR036724">
    <property type="entry name" value="Cobalamin-bd_sf"/>
</dbReference>
<name>A0ABV3RTK4_9RHOB</name>
<protein>
    <submittedName>
        <fullName evidence="2">B12-binding domain-containing protein</fullName>
    </submittedName>
</protein>
<reference evidence="2 3" key="1">
    <citation type="submission" date="2024-07" db="EMBL/GenBank/DDBJ databases">
        <title>Marimonas sp.nov., isolated from tidal-flat sediment.</title>
        <authorList>
            <person name="Jayan J.N."/>
            <person name="Lee S.S."/>
        </authorList>
    </citation>
    <scope>NUCLEOTIDE SEQUENCE [LARGE SCALE GENOMIC DNA]</scope>
    <source>
        <strain evidence="2 3">MJW-29</strain>
    </source>
</reference>
<feature type="domain" description="B12-binding" evidence="1">
    <location>
        <begin position="144"/>
        <end position="271"/>
    </location>
</feature>
<comment type="caution">
    <text evidence="2">The sequence shown here is derived from an EMBL/GenBank/DDBJ whole genome shotgun (WGS) entry which is preliminary data.</text>
</comment>
<dbReference type="InterPro" id="IPR036594">
    <property type="entry name" value="Meth_synthase_dom"/>
</dbReference>
<evidence type="ECO:0000313" key="3">
    <source>
        <dbReference type="Proteomes" id="UP001556098"/>
    </source>
</evidence>
<dbReference type="InterPro" id="IPR006158">
    <property type="entry name" value="Cobalamin-bd"/>
</dbReference>
<sequence length="271" mass="30115">MSPPEDESDLVRVDLYHRSYSDLNRLQKQLPEEIVVSLAREVLEGLARQLASPEVRNEEILRLSNALIGPEPKAAASLIQRLYADGRDVNALYLEYLAPAALELGERWKSDRITFADVTVGTGRIYAIMRSLRKRITPHRTPGRRSAFFAVVPGDDHTLGLKMAADLARNDGWEIELELSSEHEEVLDRIIGAEPLLIGLSAGGKHAVPNLARLVLALRVHLPTAQILVSGNILDAETESVHLMHVDGIGRSYEEAMSELERLWQVIAKAQ</sequence>
<evidence type="ECO:0000259" key="1">
    <source>
        <dbReference type="PROSITE" id="PS51332"/>
    </source>
</evidence>
<organism evidence="2 3">
    <name type="scientific">Sulfitobacter sediminis</name>
    <dbReference type="NCBI Taxonomy" id="3234186"/>
    <lineage>
        <taxon>Bacteria</taxon>
        <taxon>Pseudomonadati</taxon>
        <taxon>Pseudomonadota</taxon>
        <taxon>Alphaproteobacteria</taxon>
        <taxon>Rhodobacterales</taxon>
        <taxon>Roseobacteraceae</taxon>
        <taxon>Sulfitobacter</taxon>
    </lineage>
</organism>
<dbReference type="Gene3D" id="1.10.1240.10">
    <property type="entry name" value="Methionine synthase domain"/>
    <property type="match status" value="1"/>
</dbReference>
<dbReference type="Pfam" id="PF02607">
    <property type="entry name" value="B12-binding_2"/>
    <property type="match status" value="1"/>
</dbReference>